<feature type="region of interest" description="Disordered" evidence="1">
    <location>
        <begin position="802"/>
        <end position="902"/>
    </location>
</feature>
<feature type="region of interest" description="Disordered" evidence="1">
    <location>
        <begin position="537"/>
        <end position="579"/>
    </location>
</feature>
<accession>A0A0D2I1Z3</accession>
<feature type="compositionally biased region" description="Polar residues" evidence="1">
    <location>
        <begin position="323"/>
        <end position="334"/>
    </location>
</feature>
<gene>
    <name evidence="2" type="ORF">Z519_02587</name>
</gene>
<feature type="region of interest" description="Disordered" evidence="1">
    <location>
        <begin position="1028"/>
        <end position="1061"/>
    </location>
</feature>
<feature type="compositionally biased region" description="Basic and acidic residues" evidence="1">
    <location>
        <begin position="97"/>
        <end position="118"/>
    </location>
</feature>
<feature type="region of interest" description="Disordered" evidence="1">
    <location>
        <begin position="367"/>
        <end position="410"/>
    </location>
</feature>
<feature type="compositionally biased region" description="Low complexity" evidence="1">
    <location>
        <begin position="26"/>
        <end position="48"/>
    </location>
</feature>
<dbReference type="EMBL" id="KN846982">
    <property type="protein sequence ID" value="KIW97195.1"/>
    <property type="molecule type" value="Genomic_DNA"/>
</dbReference>
<feature type="compositionally biased region" description="Polar residues" evidence="1">
    <location>
        <begin position="545"/>
        <end position="560"/>
    </location>
</feature>
<feature type="region of interest" description="Disordered" evidence="1">
    <location>
        <begin position="1"/>
        <end position="334"/>
    </location>
</feature>
<protein>
    <submittedName>
        <fullName evidence="2">Uncharacterized protein</fullName>
    </submittedName>
</protein>
<feature type="compositionally biased region" description="Basic and acidic residues" evidence="1">
    <location>
        <begin position="216"/>
        <end position="225"/>
    </location>
</feature>
<feature type="region of interest" description="Disordered" evidence="1">
    <location>
        <begin position="1151"/>
        <end position="1177"/>
    </location>
</feature>
<sequence>MDADDADTVKILPLSQTKHAAKVARNTSSGTHDNNSSSSMNSSKVSRSTVPAKPKVTASSREKRRLTRTERYESSRPPGYLGEQKSSAAPWYSDDVNEGRLAVDDCHRPSSPRRRDGLYGDLGSKSPPRGDRYDRYKGPARSKHEFISKSSDTETMDAVDEAQIPDNPQKVQNLLSLDARQRPSQVSILHEPRPPKYLERRKVREVYKSHTPVQPESRDERDNARTKIPQDGVTPMVVNGSNGLPEEVGKRGSADTQGDQDASLSVTLPQVPPVSQDCGPEHEEENSMEPVEEESPIEPSLRLSFPKADHEMNNERASRFSTEESASNSSTCGSRNKNLCRACRKPGSSVTPLIQCKASHRGYHNCGEKPEPRQSENLDGFSGGRCLKERESTTSKDELFGSSMDHSSPVDHSVIDPGPLSNSDQDMHQVDITSTTSRMISPVALDPAHFPDVQLDAPIQPAINGSASNQGVYEQMQITSVDSPRTTANQAARVSDGNNQTAPSPCSPKHGSPSSSWTASVRENLVSIAERPNSLVSRGSALDKISSQPRQRPNRPSTTDELPLSNCDTDRKSTSRAVRLPSRPSIGQMTADPTIEQMALHPTAVQPAPVRRVARRSRVLHSYRRDEHKLKPAAKFPTDPRKETEVNGAKKCEDCGRSIIGSIVRCARCSIRPVNRPSDGKTSNMPIGNDNITPSPITITISSDIDTTDEDIDGARQQPVTITISDDEDASNLLEIEIERQINPVQSHSLASALQQHLTNSTVKRCIREDSMFVPRKKNEPRKMSTYDAVRSLAQGGRATDVQVNLDADSPESLVEGSSSGEDPETIDKQASEEKSADDARPRSSARQSDSDSGSRSSMDSLATTQSLQSLNQHPELSARILEKRGRCSTSIDKPRDSNIETVMPSILSLTAIEALPSDEEDSDSLSEQLASALAVNNGFTQDEGGLFINAYFKNPESIRNMAEPQVEGVAKESAAPADALSLRPRMPDIPETPINVTGQVTTQSPFLHPRHSSTHSEEQAAVEVCHKTSEEEGDDKHKVAPRQSRYLSREVLSSSSAPSWHATEADEDVTFAQPIGLPRALSTPRISSFASASEHQSTELPRPSKTVTSVVEIREPISQLSTKNARASWTEEDEARAIEKLRARGVMFESEAEADDDEIGDQDTYVPPPRRIDPLWQPQKSRNLFDMDPSLLMPNEEENFASGKTPHKRPSKKQLIGNLLSYQCRQHRKEFSDPHQEVCRYPEDVQVTAILHCGIRFDRRVPQADIETTTMSFREFLGAPKEPVVDARGGQVVFLEGRQDNQYPGRSTRGKRVPEGDTFPFVYDTYK</sequence>
<evidence type="ECO:0000256" key="1">
    <source>
        <dbReference type="SAM" id="MobiDB-lite"/>
    </source>
</evidence>
<feature type="compositionally biased region" description="Polar residues" evidence="1">
    <location>
        <begin position="254"/>
        <end position="268"/>
    </location>
</feature>
<reference evidence="2" key="1">
    <citation type="submission" date="2015-01" db="EMBL/GenBank/DDBJ databases">
        <title>The Genome Sequence of Cladophialophora bantiana CBS 173.52.</title>
        <authorList>
            <consortium name="The Broad Institute Genomics Platform"/>
            <person name="Cuomo C."/>
            <person name="de Hoog S."/>
            <person name="Gorbushina A."/>
            <person name="Stielow B."/>
            <person name="Teixiera M."/>
            <person name="Abouelleil A."/>
            <person name="Chapman S.B."/>
            <person name="Priest M."/>
            <person name="Young S.K."/>
            <person name="Wortman J."/>
            <person name="Nusbaum C."/>
            <person name="Birren B."/>
        </authorList>
    </citation>
    <scope>NUCLEOTIDE SEQUENCE [LARGE SCALE GENOMIC DNA]</scope>
    <source>
        <strain evidence="2">CBS 173.52</strain>
    </source>
</reference>
<feature type="region of interest" description="Disordered" evidence="1">
    <location>
        <begin position="677"/>
        <end position="696"/>
    </location>
</feature>
<feature type="compositionally biased region" description="Basic and acidic residues" evidence="1">
    <location>
        <begin position="307"/>
        <end position="322"/>
    </location>
</feature>
<feature type="compositionally biased region" description="Acidic residues" evidence="1">
    <location>
        <begin position="1151"/>
        <end position="1162"/>
    </location>
</feature>
<feature type="compositionally biased region" description="Basic and acidic residues" evidence="1">
    <location>
        <begin position="826"/>
        <end position="842"/>
    </location>
</feature>
<dbReference type="VEuPathDB" id="FungiDB:Z519_02587"/>
<organism evidence="2 3">
    <name type="scientific">Cladophialophora bantiana (strain ATCC 10958 / CBS 173.52 / CDC B-1940 / NIH 8579)</name>
    <name type="common">Xylohypha bantiana</name>
    <dbReference type="NCBI Taxonomy" id="1442370"/>
    <lineage>
        <taxon>Eukaryota</taxon>
        <taxon>Fungi</taxon>
        <taxon>Dikarya</taxon>
        <taxon>Ascomycota</taxon>
        <taxon>Pezizomycotina</taxon>
        <taxon>Eurotiomycetes</taxon>
        <taxon>Chaetothyriomycetidae</taxon>
        <taxon>Chaetothyriales</taxon>
        <taxon>Herpotrichiellaceae</taxon>
        <taxon>Cladophialophora</taxon>
    </lineage>
</organism>
<dbReference type="HOGENOM" id="CLU_246491_0_0_1"/>
<feature type="compositionally biased region" description="Basic and acidic residues" evidence="1">
    <location>
        <begin position="1028"/>
        <end position="1039"/>
    </location>
</feature>
<evidence type="ECO:0000313" key="3">
    <source>
        <dbReference type="Proteomes" id="UP000053789"/>
    </source>
</evidence>
<feature type="region of interest" description="Disordered" evidence="1">
    <location>
        <begin position="482"/>
        <end position="518"/>
    </location>
</feature>
<dbReference type="RefSeq" id="XP_016623864.1">
    <property type="nucleotide sequence ID" value="XM_016760343.1"/>
</dbReference>
<keyword evidence="3" id="KW-1185">Reference proteome</keyword>
<dbReference type="OrthoDB" id="4161771at2759"/>
<feature type="compositionally biased region" description="Basic and acidic residues" evidence="1">
    <location>
        <begin position="128"/>
        <end position="147"/>
    </location>
</feature>
<name>A0A0D2I1Z3_CLAB1</name>
<feature type="compositionally biased region" description="Basic and acidic residues" evidence="1">
    <location>
        <begin position="190"/>
        <end position="208"/>
    </location>
</feature>
<feature type="compositionally biased region" description="Acidic residues" evidence="1">
    <location>
        <begin position="282"/>
        <end position="296"/>
    </location>
</feature>
<dbReference type="GeneID" id="27695515"/>
<proteinExistence type="predicted"/>
<feature type="compositionally biased region" description="Polar residues" evidence="1">
    <location>
        <begin position="864"/>
        <end position="875"/>
    </location>
</feature>
<feature type="compositionally biased region" description="Low complexity" evidence="1">
    <location>
        <begin position="843"/>
        <end position="863"/>
    </location>
</feature>
<dbReference type="Proteomes" id="UP000053789">
    <property type="component" value="Unassembled WGS sequence"/>
</dbReference>
<evidence type="ECO:0000313" key="2">
    <source>
        <dbReference type="EMBL" id="KIW97195.1"/>
    </source>
</evidence>
<feature type="region of interest" description="Disordered" evidence="1">
    <location>
        <begin position="1087"/>
        <end position="1109"/>
    </location>
</feature>
<feature type="compositionally biased region" description="Basic and acidic residues" evidence="1">
    <location>
        <begin position="386"/>
        <end position="399"/>
    </location>
</feature>
<feature type="compositionally biased region" description="Polar residues" evidence="1">
    <location>
        <begin position="482"/>
        <end position="504"/>
    </location>
</feature>
<feature type="compositionally biased region" description="Basic and acidic residues" evidence="1">
    <location>
        <begin position="367"/>
        <end position="376"/>
    </location>
</feature>